<feature type="domain" description="Xylose isomerase-like TIM barrel" evidence="1">
    <location>
        <begin position="14"/>
        <end position="248"/>
    </location>
</feature>
<reference evidence="2" key="1">
    <citation type="submission" date="2021-06" db="EMBL/GenBank/DDBJ databases">
        <title>Description of novel taxa of the family Lachnospiraceae.</title>
        <authorList>
            <person name="Chaplin A.V."/>
            <person name="Sokolova S.R."/>
            <person name="Pikina A.P."/>
            <person name="Korzhanova M."/>
            <person name="Belova V."/>
            <person name="Korostin D."/>
            <person name="Efimov B.A."/>
        </authorList>
    </citation>
    <scope>NUCLEOTIDE SEQUENCE</scope>
    <source>
        <strain evidence="2">ASD5720</strain>
    </source>
</reference>
<comment type="caution">
    <text evidence="2">The sequence shown here is derived from an EMBL/GenBank/DDBJ whole genome shotgun (WGS) entry which is preliminary data.</text>
</comment>
<dbReference type="PANTHER" id="PTHR12110">
    <property type="entry name" value="HYDROXYPYRUVATE ISOMERASE"/>
    <property type="match status" value="1"/>
</dbReference>
<protein>
    <submittedName>
        <fullName evidence="2">Sugar phosphate isomerase/epimerase</fullName>
    </submittedName>
</protein>
<keyword evidence="2" id="KW-0413">Isomerase</keyword>
<evidence type="ECO:0000259" key="1">
    <source>
        <dbReference type="Pfam" id="PF01261"/>
    </source>
</evidence>
<dbReference type="GO" id="GO:0016853">
    <property type="term" value="F:isomerase activity"/>
    <property type="evidence" value="ECO:0007669"/>
    <property type="project" value="UniProtKB-KW"/>
</dbReference>
<sequence length="260" mass="29124">MVKLGCCTAINGLTAVKKAGFDFVDLPGAELSRLSFYDVECLADRLWQMRLPCIGIHAAVPPDIRLCGRGSNEKKVMEYAQALCAKLNRLNIRFLGIGSPLSRSLFDEDSRDMANAQLCSSIRIFAEELPNAFVLLESLNKKETNFINTMSEAYEMISLINLENTGLVCDLYHMAKSGETTAAFTAQISRSIRYLHIADPNRRRFPEESSPASLFKLLKDVEDRTGCGYLSIEAISSCMEKDAATGYRTMQKIFQKYGWR</sequence>
<dbReference type="AlphaFoldDB" id="A0A949NEP9"/>
<dbReference type="PANTHER" id="PTHR12110:SF21">
    <property type="entry name" value="XYLOSE ISOMERASE-LIKE TIM BARREL DOMAIN-CONTAINING PROTEIN"/>
    <property type="match status" value="1"/>
</dbReference>
<dbReference type="EMBL" id="JAHQCW010000021">
    <property type="protein sequence ID" value="MBU9737476.1"/>
    <property type="molecule type" value="Genomic_DNA"/>
</dbReference>
<dbReference type="InterPro" id="IPR013022">
    <property type="entry name" value="Xyl_isomerase-like_TIM-brl"/>
</dbReference>
<organism evidence="2 3">
    <name type="scientific">Diplocloster agilis</name>
    <dbReference type="NCBI Taxonomy" id="2850323"/>
    <lineage>
        <taxon>Bacteria</taxon>
        <taxon>Bacillati</taxon>
        <taxon>Bacillota</taxon>
        <taxon>Clostridia</taxon>
        <taxon>Lachnospirales</taxon>
        <taxon>Lachnospiraceae</taxon>
        <taxon>Diplocloster</taxon>
    </lineage>
</organism>
<name>A0A949NEP9_9FIRM</name>
<dbReference type="InterPro" id="IPR050312">
    <property type="entry name" value="IolE/XylAMocC-like"/>
</dbReference>
<dbReference type="SUPFAM" id="SSF51658">
    <property type="entry name" value="Xylose isomerase-like"/>
    <property type="match status" value="1"/>
</dbReference>
<proteinExistence type="predicted"/>
<dbReference type="Pfam" id="PF01261">
    <property type="entry name" value="AP_endonuc_2"/>
    <property type="match status" value="1"/>
</dbReference>
<gene>
    <name evidence="2" type="ORF">KTH89_13080</name>
</gene>
<dbReference type="Proteomes" id="UP000712157">
    <property type="component" value="Unassembled WGS sequence"/>
</dbReference>
<keyword evidence="3" id="KW-1185">Reference proteome</keyword>
<dbReference type="Gene3D" id="3.20.20.150">
    <property type="entry name" value="Divalent-metal-dependent TIM barrel enzymes"/>
    <property type="match status" value="1"/>
</dbReference>
<dbReference type="InterPro" id="IPR036237">
    <property type="entry name" value="Xyl_isomerase-like_sf"/>
</dbReference>
<dbReference type="RefSeq" id="WP_238722002.1">
    <property type="nucleotide sequence ID" value="NZ_JAHQCW010000021.1"/>
</dbReference>
<accession>A0A949NEP9</accession>
<evidence type="ECO:0000313" key="2">
    <source>
        <dbReference type="EMBL" id="MBU9737476.1"/>
    </source>
</evidence>
<evidence type="ECO:0000313" key="3">
    <source>
        <dbReference type="Proteomes" id="UP000712157"/>
    </source>
</evidence>